<gene>
    <name evidence="1" type="ORF">ECE50_003590</name>
</gene>
<accession>A0A433WIB7</accession>
<evidence type="ECO:0000313" key="2">
    <source>
        <dbReference type="Proteomes" id="UP000281028"/>
    </source>
</evidence>
<reference evidence="1" key="1">
    <citation type="submission" date="2020-05" db="EMBL/GenBank/DDBJ databases">
        <title>Chitinophaga laudate sp. nov., isolated from a tropical peat swamp.</title>
        <authorList>
            <person name="Goh C.B.S."/>
            <person name="Lee M.S."/>
            <person name="Parimannan S."/>
            <person name="Pasbakhsh P."/>
            <person name="Yule C.M."/>
            <person name="Rajandas H."/>
            <person name="Loke S."/>
            <person name="Croft L."/>
            <person name="Tan J.B.L."/>
        </authorList>
    </citation>
    <scope>NUCLEOTIDE SEQUENCE</scope>
    <source>
        <strain evidence="1">Mgbs1</strain>
    </source>
</reference>
<organism evidence="1 2">
    <name type="scientific">Chitinophaga solisilvae</name>
    <dbReference type="NCBI Taxonomy" id="1233460"/>
    <lineage>
        <taxon>Bacteria</taxon>
        <taxon>Pseudomonadati</taxon>
        <taxon>Bacteroidota</taxon>
        <taxon>Chitinophagia</taxon>
        <taxon>Chitinophagales</taxon>
        <taxon>Chitinophagaceae</taxon>
        <taxon>Chitinophaga</taxon>
    </lineage>
</organism>
<dbReference type="EMBL" id="RIAR02000001">
    <property type="protein sequence ID" value="NSL85899.1"/>
    <property type="molecule type" value="Genomic_DNA"/>
</dbReference>
<dbReference type="Proteomes" id="UP000281028">
    <property type="component" value="Unassembled WGS sequence"/>
</dbReference>
<dbReference type="OrthoDB" id="616292at2"/>
<evidence type="ECO:0000313" key="1">
    <source>
        <dbReference type="EMBL" id="NSL85899.1"/>
    </source>
</evidence>
<protein>
    <submittedName>
        <fullName evidence="1">Uncharacterized protein</fullName>
    </submittedName>
</protein>
<proteinExistence type="predicted"/>
<dbReference type="PROSITE" id="PS51257">
    <property type="entry name" value="PROKAR_LIPOPROTEIN"/>
    <property type="match status" value="1"/>
</dbReference>
<dbReference type="AlphaFoldDB" id="A0A433WIB7"/>
<name>A0A433WIB7_9BACT</name>
<comment type="caution">
    <text evidence="1">The sequence shown here is derived from an EMBL/GenBank/DDBJ whole genome shotgun (WGS) entry which is preliminary data.</text>
</comment>
<keyword evidence="2" id="KW-1185">Reference proteome</keyword>
<sequence>MRHRITWLTAILPLVLLLGSCYKYAERDPVETPAYLRVFNSVAVMPDALQGTAVASFFTFLMDPETDAAGIPLKAAVMGDFLTTRQLYSTSVPLNSGNSSEGQYVIDKFGRRIYSTTPLNYEYPGNAKVLTAAVINGFDLSAWAQITSGKHRIVFVSRPKNSIAFPELSKEIRSQVLIDTVVDFSQGEVYTMQILCRDLEKNQYGLYVRNEQFTHQQFDDKKIYVGFLNLSGAPTRQMQMGMEAAFPQKIRISYSYKQQELQGTLPVPMAGYNNNYYTTLTEKMNTGISYLTLPLLPRASFFEKDTLRSYSRVDLRYTGLVTLPHAEFYFEDADRPGFKMPPVQYSADPSVYNIYRYSSFLTDRQTDINVAPVLNLITSSGNKYHISATVNIMEIIYDRIYMMQVQRGFNEIPH</sequence>